<comment type="pathway">
    <text evidence="1">Amino-acid biosynthesis; L-histidine biosynthesis; L-histidine from 5-phospho-alpha-D-ribose 1-diphosphate: step 8/9.</text>
</comment>
<dbReference type="InterPro" id="IPR016195">
    <property type="entry name" value="Pol/histidinol_Pase-like"/>
</dbReference>
<dbReference type="PANTHER" id="PTHR21039:SF0">
    <property type="entry name" value="HISTIDINOL-PHOSPHATASE"/>
    <property type="match status" value="1"/>
</dbReference>
<keyword evidence="6" id="KW-0368">Histidine biosynthesis</keyword>
<dbReference type="PANTHER" id="PTHR21039">
    <property type="entry name" value="HISTIDINOL PHOSPHATASE-RELATED"/>
    <property type="match status" value="1"/>
</dbReference>
<feature type="domain" description="PHP" evidence="8">
    <location>
        <begin position="14"/>
        <end position="197"/>
    </location>
</feature>
<dbReference type="SUPFAM" id="SSF89550">
    <property type="entry name" value="PHP domain-like"/>
    <property type="match status" value="1"/>
</dbReference>
<dbReference type="Pfam" id="PF02811">
    <property type="entry name" value="PHP"/>
    <property type="match status" value="1"/>
</dbReference>
<dbReference type="GO" id="GO:0005737">
    <property type="term" value="C:cytoplasm"/>
    <property type="evidence" value="ECO:0007669"/>
    <property type="project" value="TreeGrafter"/>
</dbReference>
<evidence type="ECO:0000256" key="6">
    <source>
        <dbReference type="ARBA" id="ARBA00023102"/>
    </source>
</evidence>
<feature type="non-terminal residue" evidence="9">
    <location>
        <position position="1"/>
    </location>
</feature>
<proteinExistence type="inferred from homology"/>
<accession>A0A381TTN2</accession>
<gene>
    <name evidence="9" type="ORF">METZ01_LOCUS72239</name>
</gene>
<evidence type="ECO:0000313" key="9">
    <source>
        <dbReference type="EMBL" id="SVA19385.1"/>
    </source>
</evidence>
<evidence type="ECO:0000256" key="7">
    <source>
        <dbReference type="ARBA" id="ARBA00049158"/>
    </source>
</evidence>
<dbReference type="UniPathway" id="UPA00031">
    <property type="reaction ID" value="UER00013"/>
</dbReference>
<evidence type="ECO:0000256" key="2">
    <source>
        <dbReference type="ARBA" id="ARBA00009152"/>
    </source>
</evidence>
<comment type="similarity">
    <text evidence="2">Belongs to the PHP hydrolase family. HisK subfamily.</text>
</comment>
<evidence type="ECO:0000259" key="8">
    <source>
        <dbReference type="Pfam" id="PF02811"/>
    </source>
</evidence>
<protein>
    <recommendedName>
        <fullName evidence="3">histidinol-phosphatase</fullName>
        <ecNumber evidence="3">3.1.3.15</ecNumber>
    </recommendedName>
</protein>
<dbReference type="Gene3D" id="3.20.20.140">
    <property type="entry name" value="Metal-dependent hydrolases"/>
    <property type="match status" value="1"/>
</dbReference>
<keyword evidence="5" id="KW-0378">Hydrolase</keyword>
<sequence>VTIEKKTFIPLVNYHSHTYRCKHATGEVVEFVKAASKAGLKIFGVSDHCPFPDDRWLNVRMPYEELDDYVEAVLAAKSSVPQVRVLLGMECEYVKEYKNYLEDELLGKRQFDYLIGAGHYTPHKGEWMNSFTDLNCTSHLKAYTEYLCQMMESQLFTFIAHPDIFGCNYLDWNADLNSCSRDILRTAEETQIPLEINGNGLRKKFLNSSVGLRPPYPWRPFWELATEFNIKVVCNSDCHNPNEVIAGISENLSMADTLGLELADLSYLHLLSK</sequence>
<dbReference type="EMBL" id="UINC01005145">
    <property type="protein sequence ID" value="SVA19385.1"/>
    <property type="molecule type" value="Genomic_DNA"/>
</dbReference>
<evidence type="ECO:0000256" key="5">
    <source>
        <dbReference type="ARBA" id="ARBA00022801"/>
    </source>
</evidence>
<evidence type="ECO:0000256" key="4">
    <source>
        <dbReference type="ARBA" id="ARBA00022605"/>
    </source>
</evidence>
<dbReference type="InterPro" id="IPR010140">
    <property type="entry name" value="Histidinol_P_phosphatase_HisJ"/>
</dbReference>
<comment type="catalytic activity">
    <reaction evidence="7">
        <text>L-histidinol phosphate + H2O = L-histidinol + phosphate</text>
        <dbReference type="Rhea" id="RHEA:14465"/>
        <dbReference type="ChEBI" id="CHEBI:15377"/>
        <dbReference type="ChEBI" id="CHEBI:43474"/>
        <dbReference type="ChEBI" id="CHEBI:57699"/>
        <dbReference type="ChEBI" id="CHEBI:57980"/>
        <dbReference type="EC" id="3.1.3.15"/>
    </reaction>
</comment>
<organism evidence="9">
    <name type="scientific">marine metagenome</name>
    <dbReference type="NCBI Taxonomy" id="408172"/>
    <lineage>
        <taxon>unclassified sequences</taxon>
        <taxon>metagenomes</taxon>
        <taxon>ecological metagenomes</taxon>
    </lineage>
</organism>
<name>A0A381TTN2_9ZZZZ</name>
<dbReference type="AlphaFoldDB" id="A0A381TTN2"/>
<dbReference type="GO" id="GO:0000105">
    <property type="term" value="P:L-histidine biosynthetic process"/>
    <property type="evidence" value="ECO:0007669"/>
    <property type="project" value="UniProtKB-UniPathway"/>
</dbReference>
<dbReference type="GO" id="GO:0004401">
    <property type="term" value="F:histidinol-phosphatase activity"/>
    <property type="evidence" value="ECO:0007669"/>
    <property type="project" value="UniProtKB-EC"/>
</dbReference>
<dbReference type="InterPro" id="IPR004013">
    <property type="entry name" value="PHP_dom"/>
</dbReference>
<keyword evidence="4" id="KW-0028">Amino-acid biosynthesis</keyword>
<evidence type="ECO:0000256" key="3">
    <source>
        <dbReference type="ARBA" id="ARBA00013085"/>
    </source>
</evidence>
<reference evidence="9" key="1">
    <citation type="submission" date="2018-05" db="EMBL/GenBank/DDBJ databases">
        <authorList>
            <person name="Lanie J.A."/>
            <person name="Ng W.-L."/>
            <person name="Kazmierczak K.M."/>
            <person name="Andrzejewski T.M."/>
            <person name="Davidsen T.M."/>
            <person name="Wayne K.J."/>
            <person name="Tettelin H."/>
            <person name="Glass J.I."/>
            <person name="Rusch D."/>
            <person name="Podicherti R."/>
            <person name="Tsui H.-C.T."/>
            <person name="Winkler M.E."/>
        </authorList>
    </citation>
    <scope>NUCLEOTIDE SEQUENCE</scope>
</reference>
<dbReference type="CDD" id="cd12110">
    <property type="entry name" value="PHP_HisPPase_Hisj_like"/>
    <property type="match status" value="1"/>
</dbReference>
<dbReference type="EC" id="3.1.3.15" evidence="3"/>
<evidence type="ECO:0000256" key="1">
    <source>
        <dbReference type="ARBA" id="ARBA00004970"/>
    </source>
</evidence>